<feature type="transmembrane region" description="Helical" evidence="1">
    <location>
        <begin position="41"/>
        <end position="61"/>
    </location>
</feature>
<feature type="transmembrane region" description="Helical" evidence="1">
    <location>
        <begin position="106"/>
        <end position="129"/>
    </location>
</feature>
<keyword evidence="1" id="KW-1133">Transmembrane helix</keyword>
<evidence type="ECO:0000313" key="3">
    <source>
        <dbReference type="Proteomes" id="UP000821853"/>
    </source>
</evidence>
<name>A0A9J6GZ47_HAELO</name>
<dbReference type="EMBL" id="JABSTR010000010">
    <property type="protein sequence ID" value="KAH9380089.1"/>
    <property type="molecule type" value="Genomic_DNA"/>
</dbReference>
<gene>
    <name evidence="2" type="ORF">HPB48_009914</name>
</gene>
<evidence type="ECO:0000313" key="2">
    <source>
        <dbReference type="EMBL" id="KAH9380089.1"/>
    </source>
</evidence>
<organism evidence="2 3">
    <name type="scientific">Haemaphysalis longicornis</name>
    <name type="common">Bush tick</name>
    <dbReference type="NCBI Taxonomy" id="44386"/>
    <lineage>
        <taxon>Eukaryota</taxon>
        <taxon>Metazoa</taxon>
        <taxon>Ecdysozoa</taxon>
        <taxon>Arthropoda</taxon>
        <taxon>Chelicerata</taxon>
        <taxon>Arachnida</taxon>
        <taxon>Acari</taxon>
        <taxon>Parasitiformes</taxon>
        <taxon>Ixodida</taxon>
        <taxon>Ixodoidea</taxon>
        <taxon>Ixodidae</taxon>
        <taxon>Haemaphysalinae</taxon>
        <taxon>Haemaphysalis</taxon>
    </lineage>
</organism>
<comment type="caution">
    <text evidence="2">The sequence shown here is derived from an EMBL/GenBank/DDBJ whole genome shotgun (WGS) entry which is preliminary data.</text>
</comment>
<accession>A0A9J6GZ47</accession>
<dbReference type="AlphaFoldDB" id="A0A9J6GZ47"/>
<sequence>MSTTNQPTMSTLSCASANYYRSFSPAARMAEAPRNLNVWRAAHVLIFLCSIGTSLGALLTYRKMNTSLQTTMDKCMLYTKPWVELNAKTSNCRIVLRRTEWGGVSLCNFVLFAMLASFVYGIISVWFFIMYAPSRDVHDEDR</sequence>
<dbReference type="OrthoDB" id="6477171at2759"/>
<protein>
    <submittedName>
        <fullName evidence="2">Uncharacterized protein</fullName>
    </submittedName>
</protein>
<dbReference type="Proteomes" id="UP000821853">
    <property type="component" value="Chromosome 8"/>
</dbReference>
<keyword evidence="1" id="KW-0472">Membrane</keyword>
<reference evidence="2 3" key="1">
    <citation type="journal article" date="2020" name="Cell">
        <title>Large-Scale Comparative Analyses of Tick Genomes Elucidate Their Genetic Diversity and Vector Capacities.</title>
        <authorList>
            <consortium name="Tick Genome and Microbiome Consortium (TIGMIC)"/>
            <person name="Jia N."/>
            <person name="Wang J."/>
            <person name="Shi W."/>
            <person name="Du L."/>
            <person name="Sun Y."/>
            <person name="Zhan W."/>
            <person name="Jiang J.F."/>
            <person name="Wang Q."/>
            <person name="Zhang B."/>
            <person name="Ji P."/>
            <person name="Bell-Sakyi L."/>
            <person name="Cui X.M."/>
            <person name="Yuan T.T."/>
            <person name="Jiang B.G."/>
            <person name="Yang W.F."/>
            <person name="Lam T.T."/>
            <person name="Chang Q.C."/>
            <person name="Ding S.J."/>
            <person name="Wang X.J."/>
            <person name="Zhu J.G."/>
            <person name="Ruan X.D."/>
            <person name="Zhao L."/>
            <person name="Wei J.T."/>
            <person name="Ye R.Z."/>
            <person name="Que T.C."/>
            <person name="Du C.H."/>
            <person name="Zhou Y.H."/>
            <person name="Cheng J.X."/>
            <person name="Dai P.F."/>
            <person name="Guo W.B."/>
            <person name="Han X.H."/>
            <person name="Huang E.J."/>
            <person name="Li L.F."/>
            <person name="Wei W."/>
            <person name="Gao Y.C."/>
            <person name="Liu J.Z."/>
            <person name="Shao H.Z."/>
            <person name="Wang X."/>
            <person name="Wang C.C."/>
            <person name="Yang T.C."/>
            <person name="Huo Q.B."/>
            <person name="Li W."/>
            <person name="Chen H.Y."/>
            <person name="Chen S.E."/>
            <person name="Zhou L.G."/>
            <person name="Ni X.B."/>
            <person name="Tian J.H."/>
            <person name="Sheng Y."/>
            <person name="Liu T."/>
            <person name="Pan Y.S."/>
            <person name="Xia L.Y."/>
            <person name="Li J."/>
            <person name="Zhao F."/>
            <person name="Cao W.C."/>
        </authorList>
    </citation>
    <scope>NUCLEOTIDE SEQUENCE [LARGE SCALE GENOMIC DNA]</scope>
    <source>
        <strain evidence="2">HaeL-2018</strain>
    </source>
</reference>
<dbReference type="VEuPathDB" id="VectorBase:HLOH_049814"/>
<keyword evidence="3" id="KW-1185">Reference proteome</keyword>
<evidence type="ECO:0000256" key="1">
    <source>
        <dbReference type="SAM" id="Phobius"/>
    </source>
</evidence>
<keyword evidence="1" id="KW-0812">Transmembrane</keyword>
<proteinExistence type="predicted"/>